<reference evidence="2 3" key="2">
    <citation type="submission" date="2014-03" db="EMBL/GenBank/DDBJ databases">
        <title>The Genome Sequence of Anncaliia algerae insect isolate PRA339.</title>
        <authorList>
            <consortium name="The Broad Institute Genome Sequencing Platform"/>
            <consortium name="The Broad Institute Genome Sequencing Center for Infectious Disease"/>
            <person name="Cuomo C."/>
            <person name="Becnel J."/>
            <person name="Sanscrainte N."/>
            <person name="Walker B."/>
            <person name="Young S.K."/>
            <person name="Zeng Q."/>
            <person name="Gargeya S."/>
            <person name="Fitzgerald M."/>
            <person name="Haas B."/>
            <person name="Abouelleil A."/>
            <person name="Alvarado L."/>
            <person name="Arachchi H.M."/>
            <person name="Berlin A.M."/>
            <person name="Chapman S.B."/>
            <person name="Dewar J."/>
            <person name="Goldberg J."/>
            <person name="Griggs A."/>
            <person name="Gujja S."/>
            <person name="Hansen M."/>
            <person name="Howarth C."/>
            <person name="Imamovic A."/>
            <person name="Larimer J."/>
            <person name="McCowan C."/>
            <person name="Murphy C."/>
            <person name="Neiman D."/>
            <person name="Pearson M."/>
            <person name="Priest M."/>
            <person name="Roberts A."/>
            <person name="Saif S."/>
            <person name="Shea T."/>
            <person name="Sisk P."/>
            <person name="Sykes S."/>
            <person name="Wortman J."/>
            <person name="Nusbaum C."/>
            <person name="Birren B."/>
        </authorList>
    </citation>
    <scope>NUCLEOTIDE SEQUENCE [LARGE SCALE GENOMIC DNA]</scope>
    <source>
        <strain evidence="2 3">PRA339</strain>
    </source>
</reference>
<dbReference type="VEuPathDB" id="MicrosporidiaDB:H312_02813"/>
<accession>A0A059EYI3</accession>
<keyword evidence="3" id="KW-1185">Reference proteome</keyword>
<organism evidence="2 3">
    <name type="scientific">Anncaliia algerae PRA339</name>
    <dbReference type="NCBI Taxonomy" id="1288291"/>
    <lineage>
        <taxon>Eukaryota</taxon>
        <taxon>Fungi</taxon>
        <taxon>Fungi incertae sedis</taxon>
        <taxon>Microsporidia</taxon>
        <taxon>Tubulinosematoidea</taxon>
        <taxon>Tubulinosematidae</taxon>
        <taxon>Anncaliia</taxon>
    </lineage>
</organism>
<dbReference type="OrthoDB" id="10321409at2759"/>
<feature type="region of interest" description="Disordered" evidence="1">
    <location>
        <begin position="76"/>
        <end position="95"/>
    </location>
</feature>
<dbReference type="AlphaFoldDB" id="A0A059EYI3"/>
<feature type="compositionally biased region" description="Basic and acidic residues" evidence="1">
    <location>
        <begin position="76"/>
        <end position="86"/>
    </location>
</feature>
<dbReference type="Proteomes" id="UP000030655">
    <property type="component" value="Unassembled WGS sequence"/>
</dbReference>
<proteinExistence type="predicted"/>
<gene>
    <name evidence="2" type="ORF">H312_02813</name>
</gene>
<evidence type="ECO:0000256" key="1">
    <source>
        <dbReference type="SAM" id="MobiDB-lite"/>
    </source>
</evidence>
<evidence type="ECO:0000313" key="3">
    <source>
        <dbReference type="Proteomes" id="UP000030655"/>
    </source>
</evidence>
<name>A0A059EYI3_9MICR</name>
<reference evidence="3" key="1">
    <citation type="submission" date="2013-02" db="EMBL/GenBank/DDBJ databases">
        <authorList>
            <consortium name="The Broad Institute Genome Sequencing Platform"/>
            <person name="Cuomo C."/>
            <person name="Becnel J."/>
            <person name="Sanscrainte N."/>
            <person name="Walker B."/>
            <person name="Young S.K."/>
            <person name="Zeng Q."/>
            <person name="Gargeya S."/>
            <person name="Fitzgerald M."/>
            <person name="Haas B."/>
            <person name="Abouelleil A."/>
            <person name="Alvarado L."/>
            <person name="Arachchi H.M."/>
            <person name="Berlin A.M."/>
            <person name="Chapman S.B."/>
            <person name="Dewar J."/>
            <person name="Goldberg J."/>
            <person name="Griggs A."/>
            <person name="Gujja S."/>
            <person name="Hansen M."/>
            <person name="Howarth C."/>
            <person name="Imamovic A."/>
            <person name="Larimer J."/>
            <person name="McCowan C."/>
            <person name="Murphy C."/>
            <person name="Neiman D."/>
            <person name="Pearson M."/>
            <person name="Priest M."/>
            <person name="Roberts A."/>
            <person name="Saif S."/>
            <person name="Shea T."/>
            <person name="Sisk P."/>
            <person name="Sykes S."/>
            <person name="Wortman J."/>
            <person name="Nusbaum C."/>
            <person name="Birren B."/>
        </authorList>
    </citation>
    <scope>NUCLEOTIDE SEQUENCE [LARGE SCALE GENOMIC DNA]</scope>
    <source>
        <strain evidence="3">PRA339</strain>
    </source>
</reference>
<evidence type="ECO:0000313" key="2">
    <source>
        <dbReference type="EMBL" id="KCZ79786.1"/>
    </source>
</evidence>
<dbReference type="HOGENOM" id="CLU_1959035_0_0_1"/>
<protein>
    <submittedName>
        <fullName evidence="2">Uncharacterized protein</fullName>
    </submittedName>
</protein>
<dbReference type="EMBL" id="KK365230">
    <property type="protein sequence ID" value="KCZ79786.1"/>
    <property type="molecule type" value="Genomic_DNA"/>
</dbReference>
<sequence>MFTLLCMLSAYFSTKHENNPYYGRVKRLIQMYKNKLKENNMQNSHEIKNIPFIEYKNKVAQRKRFYEEKSNEMLKNHVENNAEESKNNQTLNIENETTSDDCLKSISEKYYSIWDELSNEINEIIIYN</sequence>